<name>A0ABR5TND9_9BACL</name>
<keyword evidence="3" id="KW-0067">ATP-binding</keyword>
<keyword evidence="1 3" id="KW-0436">Ligase</keyword>
<evidence type="ECO:0000313" key="5">
    <source>
        <dbReference type="Proteomes" id="UP000070467"/>
    </source>
</evidence>
<organism evidence="4 5">
    <name type="scientific">Gemelliphila asaccharolytica</name>
    <dbReference type="NCBI Taxonomy" id="502393"/>
    <lineage>
        <taxon>Bacteria</taxon>
        <taxon>Bacillati</taxon>
        <taxon>Bacillota</taxon>
        <taxon>Bacilli</taxon>
        <taxon>Bacillales</taxon>
        <taxon>Gemellaceae</taxon>
        <taxon>Gemelliphila</taxon>
    </lineage>
</organism>
<keyword evidence="3" id="KW-0694">RNA-binding</keyword>
<keyword evidence="3" id="KW-0820">tRNA-binding</keyword>
<dbReference type="HAMAP" id="MF_01539">
    <property type="entry name" value="TmcAL"/>
    <property type="match status" value="1"/>
</dbReference>
<reference evidence="4 5" key="1">
    <citation type="submission" date="2016-01" db="EMBL/GenBank/DDBJ databases">
        <authorList>
            <person name="Mitreva M."/>
            <person name="Pepin K.H."/>
            <person name="Mihindukulasuriya K.A."/>
            <person name="Fulton R."/>
            <person name="Fronick C."/>
            <person name="O'Laughlin M."/>
            <person name="Miner T."/>
            <person name="Herter B."/>
            <person name="Rosa B.A."/>
            <person name="Cordes M."/>
            <person name="Tomlinson C."/>
            <person name="Wollam A."/>
            <person name="Palsikar V.B."/>
            <person name="Mardis E.R."/>
            <person name="Wilson R.K."/>
        </authorList>
    </citation>
    <scope>NUCLEOTIDE SEQUENCE [LARGE SCALE GENOMIC DNA]</scope>
    <source>
        <strain evidence="4 5">KA00071</strain>
    </source>
</reference>
<dbReference type="EMBL" id="LSDB01000002">
    <property type="protein sequence ID" value="KXB58921.1"/>
    <property type="molecule type" value="Genomic_DNA"/>
</dbReference>
<dbReference type="RefSeq" id="WP_066128520.1">
    <property type="nucleotide sequence ID" value="NZ_KQ959855.1"/>
</dbReference>
<comment type="caution">
    <text evidence="3">Lacks conserved residue(s) required for the propagation of feature annotation.</text>
</comment>
<feature type="binding site" evidence="3">
    <location>
        <position position="178"/>
    </location>
    <ligand>
        <name>ATP</name>
        <dbReference type="ChEBI" id="CHEBI:30616"/>
    </ligand>
</feature>
<feature type="binding site" evidence="3">
    <location>
        <position position="153"/>
    </location>
    <ligand>
        <name>ATP</name>
        <dbReference type="ChEBI" id="CHEBI:30616"/>
    </ligand>
</feature>
<comment type="caution">
    <text evidence="4">The sequence shown here is derived from an EMBL/GenBank/DDBJ whole genome shotgun (WGS) entry which is preliminary data.</text>
</comment>
<dbReference type="InterPro" id="IPR014729">
    <property type="entry name" value="Rossmann-like_a/b/a_fold"/>
</dbReference>
<comment type="function">
    <text evidence="3">Catalyzes the formation of N(4)-acetylcytidine (ac(4)C) at the wobble position of elongator tRNA(Met), using acetate and ATP as substrates. First activates an acetate ion to form acetyladenylate (Ac-AMP) and then transfers the acetyl group to tRNA to form ac(4)C34.</text>
</comment>
<dbReference type="Pfam" id="PF05636">
    <property type="entry name" value="HIGH_NTase1"/>
    <property type="match status" value="1"/>
</dbReference>
<dbReference type="Gene3D" id="3.40.50.620">
    <property type="entry name" value="HUPs"/>
    <property type="match status" value="1"/>
</dbReference>
<dbReference type="EC" id="6.3.4.-" evidence="3"/>
<proteinExistence type="inferred from homology"/>
<dbReference type="Proteomes" id="UP000070467">
    <property type="component" value="Unassembled WGS sequence"/>
</dbReference>
<evidence type="ECO:0000256" key="1">
    <source>
        <dbReference type="ARBA" id="ARBA00022598"/>
    </source>
</evidence>
<keyword evidence="5" id="KW-1185">Reference proteome</keyword>
<accession>A0ABR5TND9</accession>
<dbReference type="PANTHER" id="PTHR37825">
    <property type="entry name" value="TRNA(MET) CYTIDINE ACETATE LIGASE"/>
    <property type="match status" value="1"/>
</dbReference>
<dbReference type="PANTHER" id="PTHR37825:SF1">
    <property type="entry name" value="TRNA(MET) CYTIDINE ACETATE LIGASE"/>
    <property type="match status" value="1"/>
</dbReference>
<comment type="catalytic activity">
    <reaction evidence="3">
        <text>cytidine(34) in elongator tRNA(Met) + acetate + ATP = N(4)-acetylcytidine(34) in elongator tRNA(Met) + AMP + diphosphate</text>
        <dbReference type="Rhea" id="RHEA:58144"/>
        <dbReference type="Rhea" id="RHEA-COMP:10693"/>
        <dbReference type="Rhea" id="RHEA-COMP:10694"/>
        <dbReference type="ChEBI" id="CHEBI:30089"/>
        <dbReference type="ChEBI" id="CHEBI:30616"/>
        <dbReference type="ChEBI" id="CHEBI:33019"/>
        <dbReference type="ChEBI" id="CHEBI:74900"/>
        <dbReference type="ChEBI" id="CHEBI:82748"/>
        <dbReference type="ChEBI" id="CHEBI:456215"/>
    </reaction>
</comment>
<keyword evidence="3" id="KW-0547">Nucleotide-binding</keyword>
<evidence type="ECO:0000256" key="3">
    <source>
        <dbReference type="HAMAP-Rule" id="MF_01539"/>
    </source>
</evidence>
<protein>
    <recommendedName>
        <fullName evidence="3">tRNA(Met) cytidine acetate ligase</fullName>
        <ecNumber evidence="3">6.3.4.-</ecNumber>
    </recommendedName>
</protein>
<keyword evidence="3" id="KW-0963">Cytoplasm</keyword>
<keyword evidence="2 3" id="KW-0819">tRNA processing</keyword>
<comment type="subcellular location">
    <subcellularLocation>
        <location evidence="3">Cytoplasm</location>
    </subcellularLocation>
</comment>
<evidence type="ECO:0000256" key="2">
    <source>
        <dbReference type="ARBA" id="ARBA00022694"/>
    </source>
</evidence>
<comment type="similarity">
    <text evidence="3">Belongs to the TmcAL family.</text>
</comment>
<dbReference type="SUPFAM" id="SSF52374">
    <property type="entry name" value="Nucleotidylyl transferase"/>
    <property type="match status" value="1"/>
</dbReference>
<dbReference type="InterPro" id="IPR008513">
    <property type="entry name" value="tRNA(Met)_cyd_acetate_ligase"/>
</dbReference>
<gene>
    <name evidence="3" type="primary">tmcAL</name>
    <name evidence="4" type="ORF">HMPREF1871_00106</name>
</gene>
<evidence type="ECO:0000313" key="4">
    <source>
        <dbReference type="EMBL" id="KXB58921.1"/>
    </source>
</evidence>
<feature type="binding site" evidence="3">
    <location>
        <begin position="6"/>
        <end position="19"/>
    </location>
    <ligand>
        <name>ATP</name>
        <dbReference type="ChEBI" id="CHEBI:30616"/>
    </ligand>
</feature>
<feature type="binding site" evidence="3">
    <location>
        <position position="103"/>
    </location>
    <ligand>
        <name>ATP</name>
        <dbReference type="ChEBI" id="CHEBI:30616"/>
    </ligand>
</feature>
<sequence length="374" mass="43700">MRIGVISEFNPFHNGHKYLIDKAKEILLQNGGGEIISVMSEFFTQRGEAAIIDGYKRAECAVESGVDLVIALPYRASVCGSDDFSENAISILDKCKIDMLIFGSELDSNIFADIYKKEYSENIKEKVISLTKKGYSYPKIMAELFDLPKDIPNFILGYSYYKYIKKNAPHIKIKVVKREGQILNKKELTDEKFLSATAIRKNINNKNIKKYLSNQMYDYLINSNNISEEIFYKELKYKILSLGKKGLKDIYDISEGLENRIYEKNLISSSYEELIKNIKTKRYSEKRIKRILLHILLGATYKEMKQNINEVRGLCVKSEKTYLIREINKTGNIYIYQKLNKKNSKFFDFDIKVSRIYNIYYKEKDIFKRILRRA</sequence>